<dbReference type="EMBL" id="SDWS01000016">
    <property type="protein sequence ID" value="RYB88340.1"/>
    <property type="molecule type" value="Genomic_DNA"/>
</dbReference>
<comment type="caution">
    <text evidence="2">The sequence shown here is derived from an EMBL/GenBank/DDBJ whole genome shotgun (WGS) entry which is preliminary data.</text>
</comment>
<name>A0A4Q2RHZ9_9ACTN</name>
<dbReference type="RefSeq" id="WP_129479642.1">
    <property type="nucleotide sequence ID" value="NZ_SDWS01000016.1"/>
</dbReference>
<protein>
    <recommendedName>
        <fullName evidence="4">Big-1 domain-containing protein</fullName>
    </recommendedName>
</protein>
<feature type="chain" id="PRO_5020288822" description="Big-1 domain-containing protein" evidence="1">
    <location>
        <begin position="26"/>
        <end position="233"/>
    </location>
</feature>
<proteinExistence type="predicted"/>
<keyword evidence="3" id="KW-1185">Reference proteome</keyword>
<dbReference type="Proteomes" id="UP000291838">
    <property type="component" value="Unassembled WGS sequence"/>
</dbReference>
<organism evidence="2 3">
    <name type="scientific">Nocardioides glacieisoli</name>
    <dbReference type="NCBI Taxonomy" id="1168730"/>
    <lineage>
        <taxon>Bacteria</taxon>
        <taxon>Bacillati</taxon>
        <taxon>Actinomycetota</taxon>
        <taxon>Actinomycetes</taxon>
        <taxon>Propionibacteriales</taxon>
        <taxon>Nocardioidaceae</taxon>
        <taxon>Nocardioides</taxon>
    </lineage>
</organism>
<feature type="signal peptide" evidence="1">
    <location>
        <begin position="1"/>
        <end position="25"/>
    </location>
</feature>
<sequence>MRRTVLLAALSALLSPLAFVPTAHAANEVSIAMSGGVLFDGCGDYAFTYAAALPAGYTSYWNMDLQLFAPDGNETSDAYVYGSAASGSDSFFLCDSPNLAGTYRVQGTGEACDPDYDCVPITAAPALVTFRLPMTRTSLKATPRSPDKGQVVRFNVTAKDERPAGYFGTSYASVRLQSRRPGGSWRTVSKTSTDDSGSATLRARYQGKRVAVRAVTRSTSDLTGSVSRTIWIG</sequence>
<reference evidence="2 3" key="1">
    <citation type="submission" date="2019-01" db="EMBL/GenBank/DDBJ databases">
        <title>Novel species of Nocardioides.</title>
        <authorList>
            <person name="Liu Q."/>
            <person name="Xin Y.-H."/>
        </authorList>
    </citation>
    <scope>NUCLEOTIDE SEQUENCE [LARGE SCALE GENOMIC DNA]</scope>
    <source>
        <strain evidence="2 3">HLT3-15</strain>
    </source>
</reference>
<evidence type="ECO:0000313" key="3">
    <source>
        <dbReference type="Proteomes" id="UP000291838"/>
    </source>
</evidence>
<keyword evidence="1" id="KW-0732">Signal</keyword>
<evidence type="ECO:0000256" key="1">
    <source>
        <dbReference type="SAM" id="SignalP"/>
    </source>
</evidence>
<dbReference type="AlphaFoldDB" id="A0A4Q2RHZ9"/>
<accession>A0A4Q2RHZ9</accession>
<evidence type="ECO:0008006" key="4">
    <source>
        <dbReference type="Google" id="ProtNLM"/>
    </source>
</evidence>
<gene>
    <name evidence="2" type="ORF">EUA06_21540</name>
</gene>
<evidence type="ECO:0000313" key="2">
    <source>
        <dbReference type="EMBL" id="RYB88340.1"/>
    </source>
</evidence>
<dbReference type="OrthoDB" id="3782883at2"/>